<feature type="transmembrane region" description="Helical" evidence="3">
    <location>
        <begin position="30"/>
        <end position="50"/>
    </location>
</feature>
<feature type="coiled-coil region" evidence="1">
    <location>
        <begin position="144"/>
        <end position="171"/>
    </location>
</feature>
<dbReference type="RefSeq" id="WP_183623411.1">
    <property type="nucleotide sequence ID" value="NZ_JACHWJ010000001.1"/>
</dbReference>
<feature type="region of interest" description="Disordered" evidence="2">
    <location>
        <begin position="1"/>
        <end position="25"/>
    </location>
</feature>
<dbReference type="EMBL" id="JACHWJ010000001">
    <property type="protein sequence ID" value="MBB2956952.1"/>
    <property type="molecule type" value="Genomic_DNA"/>
</dbReference>
<feature type="transmembrane region" description="Helical" evidence="3">
    <location>
        <begin position="62"/>
        <end position="83"/>
    </location>
</feature>
<comment type="caution">
    <text evidence="4">The sequence shown here is derived from an EMBL/GenBank/DDBJ whole genome shotgun (WGS) entry which is preliminary data.</text>
</comment>
<reference evidence="4 5" key="1">
    <citation type="submission" date="2020-08" db="EMBL/GenBank/DDBJ databases">
        <title>Sequencing the genomes of 1000 actinobacteria strains.</title>
        <authorList>
            <person name="Klenk H.-P."/>
        </authorList>
    </citation>
    <scope>NUCLEOTIDE SEQUENCE [LARGE SCALE GENOMIC DNA]</scope>
    <source>
        <strain evidence="4 5">DSM 20419</strain>
    </source>
</reference>
<gene>
    <name evidence="4" type="ORF">FHX72_001064</name>
</gene>
<protein>
    <recommendedName>
        <fullName evidence="6">DUF2746 domain-containing protein</fullName>
    </recommendedName>
</protein>
<accession>A0A7W4UN57</accession>
<evidence type="ECO:0000256" key="2">
    <source>
        <dbReference type="SAM" id="MobiDB-lite"/>
    </source>
</evidence>
<organism evidence="4 5">
    <name type="scientific">Pseudoclavibacter helvolus</name>
    <dbReference type="NCBI Taxonomy" id="255205"/>
    <lineage>
        <taxon>Bacteria</taxon>
        <taxon>Bacillati</taxon>
        <taxon>Actinomycetota</taxon>
        <taxon>Actinomycetes</taxon>
        <taxon>Micrococcales</taxon>
        <taxon>Microbacteriaceae</taxon>
        <taxon>Pseudoclavibacter</taxon>
    </lineage>
</organism>
<proteinExistence type="predicted"/>
<sequence>MSEPSTSSRPVRAIHDPTANPHTQKRNRSLMWTAVTTVGVVVFVIALGAIDGADGKPMLSGKLVEVTLIQVGAVSAILWPILLRTSKSAAAVQDQVQNSHSGVMRDDMDAKHDQLLDKIQNLWDRMENRFEAGAADVRGIRKDLGRHADKLDTHDEELKELRKRERALERKVDET</sequence>
<dbReference type="Proteomes" id="UP000545286">
    <property type="component" value="Unassembled WGS sequence"/>
</dbReference>
<evidence type="ECO:0000313" key="5">
    <source>
        <dbReference type="Proteomes" id="UP000545286"/>
    </source>
</evidence>
<keyword evidence="1" id="KW-0175">Coiled coil</keyword>
<evidence type="ECO:0000256" key="3">
    <source>
        <dbReference type="SAM" id="Phobius"/>
    </source>
</evidence>
<evidence type="ECO:0008006" key="6">
    <source>
        <dbReference type="Google" id="ProtNLM"/>
    </source>
</evidence>
<name>A0A7W4UN57_9MICO</name>
<evidence type="ECO:0000313" key="4">
    <source>
        <dbReference type="EMBL" id="MBB2956952.1"/>
    </source>
</evidence>
<keyword evidence="3" id="KW-0472">Membrane</keyword>
<keyword evidence="3" id="KW-0812">Transmembrane</keyword>
<keyword evidence="5" id="KW-1185">Reference proteome</keyword>
<keyword evidence="3" id="KW-1133">Transmembrane helix</keyword>
<evidence type="ECO:0000256" key="1">
    <source>
        <dbReference type="SAM" id="Coils"/>
    </source>
</evidence>
<dbReference type="AlphaFoldDB" id="A0A7W4UN57"/>